<sequence>MSIDFKKSNVRVLYFKNVLAVQIKDAVIIVVQNLPVEFIYVKNRHIPLEDPRIIIHTHKLTYSKVNIRAKLVQSRFLSDLTI</sequence>
<dbReference type="EMBL" id="REGN01007174">
    <property type="protein sequence ID" value="RNA07055.1"/>
    <property type="molecule type" value="Genomic_DNA"/>
</dbReference>
<comment type="caution">
    <text evidence="1">The sequence shown here is derived from an EMBL/GenBank/DDBJ whole genome shotgun (WGS) entry which is preliminary data.</text>
</comment>
<name>A0A3M7Q7Y1_BRAPC</name>
<accession>A0A3M7Q7Y1</accession>
<organism evidence="1 2">
    <name type="scientific">Brachionus plicatilis</name>
    <name type="common">Marine rotifer</name>
    <name type="synonym">Brachionus muelleri</name>
    <dbReference type="NCBI Taxonomy" id="10195"/>
    <lineage>
        <taxon>Eukaryota</taxon>
        <taxon>Metazoa</taxon>
        <taxon>Spiralia</taxon>
        <taxon>Gnathifera</taxon>
        <taxon>Rotifera</taxon>
        <taxon>Eurotatoria</taxon>
        <taxon>Monogononta</taxon>
        <taxon>Pseudotrocha</taxon>
        <taxon>Ploima</taxon>
        <taxon>Brachionidae</taxon>
        <taxon>Brachionus</taxon>
    </lineage>
</organism>
<dbReference type="Proteomes" id="UP000276133">
    <property type="component" value="Unassembled WGS sequence"/>
</dbReference>
<evidence type="ECO:0000313" key="2">
    <source>
        <dbReference type="Proteomes" id="UP000276133"/>
    </source>
</evidence>
<gene>
    <name evidence="1" type="ORF">BpHYR1_039505</name>
</gene>
<protein>
    <submittedName>
        <fullName evidence="1">Uncharacterized protein</fullName>
    </submittedName>
</protein>
<reference evidence="1 2" key="1">
    <citation type="journal article" date="2018" name="Sci. Rep.">
        <title>Genomic signatures of local adaptation to the degree of environmental predictability in rotifers.</title>
        <authorList>
            <person name="Franch-Gras L."/>
            <person name="Hahn C."/>
            <person name="Garcia-Roger E.M."/>
            <person name="Carmona M.J."/>
            <person name="Serra M."/>
            <person name="Gomez A."/>
        </authorList>
    </citation>
    <scope>NUCLEOTIDE SEQUENCE [LARGE SCALE GENOMIC DNA]</scope>
    <source>
        <strain evidence="1">HYR1</strain>
    </source>
</reference>
<dbReference type="AlphaFoldDB" id="A0A3M7Q7Y1"/>
<evidence type="ECO:0000313" key="1">
    <source>
        <dbReference type="EMBL" id="RNA07055.1"/>
    </source>
</evidence>
<keyword evidence="2" id="KW-1185">Reference proteome</keyword>
<proteinExistence type="predicted"/>